<name>A0A8C6W372_NANGA</name>
<dbReference type="GO" id="GO:0007586">
    <property type="term" value="P:digestion"/>
    <property type="evidence" value="ECO:0007669"/>
    <property type="project" value="InterPro"/>
</dbReference>
<evidence type="ECO:0000313" key="3">
    <source>
        <dbReference type="Proteomes" id="UP000694381"/>
    </source>
</evidence>
<dbReference type="Ensembl" id="ENSNGAT00000006319.1">
    <property type="protein sequence ID" value="ENSNGAP00000004079.1"/>
    <property type="gene ID" value="ENSNGAG00000005121.1"/>
</dbReference>
<feature type="chain" id="PRO_5034060924" evidence="1">
    <location>
        <begin position="20"/>
        <end position="97"/>
    </location>
</feature>
<dbReference type="GeneTree" id="ENSGT00390000011494"/>
<dbReference type="PROSITE" id="PS51342">
    <property type="entry name" value="COLIPASE_2"/>
    <property type="match status" value="1"/>
</dbReference>
<dbReference type="GO" id="GO:0016042">
    <property type="term" value="P:lipid catabolic process"/>
    <property type="evidence" value="ECO:0007669"/>
    <property type="project" value="InterPro"/>
</dbReference>
<sequence>MAISQALAAALALLLGVLSFGEIQEHKKGNGNRNTECLSDCCLMDLERKGAFCTSKSRIGMICLPQTKGALNIMCPCRIGLSCSFKDPMCPRRCQMF</sequence>
<keyword evidence="3" id="KW-1185">Reference proteome</keyword>
<reference evidence="2" key="2">
    <citation type="submission" date="2025-09" db="UniProtKB">
        <authorList>
            <consortium name="Ensembl"/>
        </authorList>
    </citation>
    <scope>IDENTIFICATION</scope>
</reference>
<dbReference type="Gene3D" id="2.10.80.10">
    <property type="entry name" value="Lipase, subunit A"/>
    <property type="match status" value="1"/>
</dbReference>
<protein>
    <submittedName>
        <fullName evidence="2">Colipase-like 2</fullName>
    </submittedName>
</protein>
<evidence type="ECO:0000256" key="1">
    <source>
        <dbReference type="SAM" id="SignalP"/>
    </source>
</evidence>
<keyword evidence="1" id="KW-0732">Signal</keyword>
<gene>
    <name evidence="2" type="primary">Clpsl2</name>
</gene>
<evidence type="ECO:0000313" key="2">
    <source>
        <dbReference type="Ensembl" id="ENSNGAP00000004079.1"/>
    </source>
</evidence>
<organism evidence="2 3">
    <name type="scientific">Nannospalax galili</name>
    <name type="common">Northern Israeli blind subterranean mole rat</name>
    <name type="synonym">Spalax galili</name>
    <dbReference type="NCBI Taxonomy" id="1026970"/>
    <lineage>
        <taxon>Eukaryota</taxon>
        <taxon>Metazoa</taxon>
        <taxon>Chordata</taxon>
        <taxon>Craniata</taxon>
        <taxon>Vertebrata</taxon>
        <taxon>Euteleostomi</taxon>
        <taxon>Mammalia</taxon>
        <taxon>Eutheria</taxon>
        <taxon>Euarchontoglires</taxon>
        <taxon>Glires</taxon>
        <taxon>Rodentia</taxon>
        <taxon>Myomorpha</taxon>
        <taxon>Muroidea</taxon>
        <taxon>Spalacidae</taxon>
        <taxon>Spalacinae</taxon>
        <taxon>Nannospalax</taxon>
    </lineage>
</organism>
<dbReference type="Proteomes" id="UP000694381">
    <property type="component" value="Unassembled WGS sequence"/>
</dbReference>
<dbReference type="OMA" id="SDCCLMD"/>
<proteinExistence type="predicted"/>
<dbReference type="AlphaFoldDB" id="A0A8C6W372"/>
<dbReference type="GO" id="GO:0008047">
    <property type="term" value="F:enzyme activator activity"/>
    <property type="evidence" value="ECO:0007669"/>
    <property type="project" value="InterPro"/>
</dbReference>
<reference evidence="2" key="1">
    <citation type="submission" date="2025-08" db="UniProtKB">
        <authorList>
            <consortium name="Ensembl"/>
        </authorList>
    </citation>
    <scope>IDENTIFICATION</scope>
</reference>
<dbReference type="GO" id="GO:0005576">
    <property type="term" value="C:extracellular region"/>
    <property type="evidence" value="ECO:0007669"/>
    <property type="project" value="InterPro"/>
</dbReference>
<feature type="signal peptide" evidence="1">
    <location>
        <begin position="1"/>
        <end position="19"/>
    </location>
</feature>
<dbReference type="InterPro" id="IPR001981">
    <property type="entry name" value="Colipase"/>
</dbReference>
<accession>A0A8C6W372</accession>